<evidence type="ECO:0000256" key="1">
    <source>
        <dbReference type="SAM" id="MobiDB-lite"/>
    </source>
</evidence>
<comment type="caution">
    <text evidence="3">The sequence shown here is derived from an EMBL/GenBank/DDBJ whole genome shotgun (WGS) entry which is preliminary data.</text>
</comment>
<feature type="compositionally biased region" description="Pro residues" evidence="1">
    <location>
        <begin position="410"/>
        <end position="452"/>
    </location>
</feature>
<proteinExistence type="predicted"/>
<dbReference type="OrthoDB" id="5290767at2"/>
<accession>A0A4U1IP67</accession>
<feature type="region of interest" description="Disordered" evidence="1">
    <location>
        <begin position="349"/>
        <end position="389"/>
    </location>
</feature>
<dbReference type="InterPro" id="IPR018683">
    <property type="entry name" value="DUF2169"/>
</dbReference>
<evidence type="ECO:0000259" key="2">
    <source>
        <dbReference type="Pfam" id="PF09937"/>
    </source>
</evidence>
<evidence type="ECO:0000313" key="4">
    <source>
        <dbReference type="Proteomes" id="UP000309215"/>
    </source>
</evidence>
<dbReference type="Proteomes" id="UP000309215">
    <property type="component" value="Unassembled WGS sequence"/>
</dbReference>
<dbReference type="AlphaFoldDB" id="A0A4U1IP67"/>
<name>A0A4U1IP67_9BACT</name>
<evidence type="ECO:0000313" key="3">
    <source>
        <dbReference type="EMBL" id="TKC95839.1"/>
    </source>
</evidence>
<feature type="region of interest" description="Disordered" evidence="1">
    <location>
        <begin position="410"/>
        <end position="492"/>
    </location>
</feature>
<sequence>MASMEVVSACPLRVGSILWQPREGAYVLTVVCKATFALAPEVSSLAEEQDDPNEHDEYWDDDARRSLSAASDLAPFKRGADILLVGHAYAPHASPGGPFFARLGVGDVLDKAIEVHGERAWTADGRLLEEPPAGRVALRWERAAGGPGTTNPVGVPPNAPPDARHLRRVPNFGPPGFRLRSPSDVIPPVGFGPIAPTWPARQEHLPRHAAGWDPHRLGAWPLPAGIDASFFNTAPPDQRVAELVGDERISLTNLHPHVPVLSTRLALVKPRALVQKSGAPADLRFRCDTLFLDTNRGIASLTWRGSVPLVSPHEDGCVVVTIEASDRQLSGGGAPGTVKLDWRSSQQAAVSPALPFTPSDPADTEADGLSLEDTTTISPDSQRLDPGAALPFVKPPLAVLGAALPAPPPVPPPVRPPSSVPPPPLAFEPPPASRPAPPDRVAPGLPQAPPMIGPLATLRDPGPPEIVPPPAPAPASAPPAPAPATPEPATAPEIDPATVSIEQFAAISAEIAEEREARADVLRRHELTARTFAEVERRCSRVLAEEASRGEHDERAKYDRSYVAVVEGFRGPIKPDEHARILASLVRGQAHAVLDELHIQRPALMPLLRSWAKRAAGTTGAGAGALDALDAFRGTKRG</sequence>
<gene>
    <name evidence="3" type="ORF">E8A74_46240</name>
</gene>
<dbReference type="Pfam" id="PF09937">
    <property type="entry name" value="DUF2169"/>
    <property type="match status" value="1"/>
</dbReference>
<feature type="domain" description="DUF2169" evidence="2">
    <location>
        <begin position="24"/>
        <end position="304"/>
    </location>
</feature>
<dbReference type="RefSeq" id="WP_136935579.1">
    <property type="nucleotide sequence ID" value="NZ_SSMQ01000092.1"/>
</dbReference>
<feature type="compositionally biased region" description="Pro residues" evidence="1">
    <location>
        <begin position="461"/>
        <end position="486"/>
    </location>
</feature>
<reference evidence="3 4" key="1">
    <citation type="submission" date="2019-04" db="EMBL/GenBank/DDBJ databases">
        <authorList>
            <person name="Li Y."/>
            <person name="Wang J."/>
        </authorList>
    </citation>
    <scope>NUCLEOTIDE SEQUENCE [LARGE SCALE GENOMIC DNA]</scope>
    <source>
        <strain evidence="3 4">DSM 14668</strain>
    </source>
</reference>
<protein>
    <submittedName>
        <fullName evidence="3">DUF2169 domain-containing protein</fullName>
    </submittedName>
</protein>
<organism evidence="3 4">
    <name type="scientific">Polyangium fumosum</name>
    <dbReference type="NCBI Taxonomy" id="889272"/>
    <lineage>
        <taxon>Bacteria</taxon>
        <taxon>Pseudomonadati</taxon>
        <taxon>Myxococcota</taxon>
        <taxon>Polyangia</taxon>
        <taxon>Polyangiales</taxon>
        <taxon>Polyangiaceae</taxon>
        <taxon>Polyangium</taxon>
    </lineage>
</organism>
<dbReference type="EMBL" id="SSMQ01000092">
    <property type="protein sequence ID" value="TKC95839.1"/>
    <property type="molecule type" value="Genomic_DNA"/>
</dbReference>
<keyword evidence="4" id="KW-1185">Reference proteome</keyword>
<feature type="compositionally biased region" description="Polar residues" evidence="1">
    <location>
        <begin position="372"/>
        <end position="381"/>
    </location>
</feature>